<reference evidence="2" key="2">
    <citation type="submission" date="2016-06" db="EMBL/GenBank/DDBJ databases">
        <title>The genome of a short-lived fish provides insights into sex chromosome evolution and the genetic control of aging.</title>
        <authorList>
            <person name="Reichwald K."/>
            <person name="Felder M."/>
            <person name="Petzold A."/>
            <person name="Koch P."/>
            <person name="Groth M."/>
            <person name="Platzer M."/>
        </authorList>
    </citation>
    <scope>NUCLEOTIDE SEQUENCE</scope>
    <source>
        <tissue evidence="2">Brain</tissue>
    </source>
</reference>
<evidence type="ECO:0000313" key="2">
    <source>
        <dbReference type="EMBL" id="SBR82388.1"/>
    </source>
</evidence>
<keyword evidence="2" id="KW-0472">Membrane</keyword>
<gene>
    <name evidence="2" type="primary">TMEM56B</name>
</gene>
<reference evidence="2" key="1">
    <citation type="submission" date="2016-05" db="EMBL/GenBank/DDBJ databases">
        <authorList>
            <person name="Lavstsen T."/>
            <person name="Jespersen J.S."/>
        </authorList>
    </citation>
    <scope>NUCLEOTIDE SEQUENCE</scope>
    <source>
        <tissue evidence="2">Brain</tissue>
    </source>
</reference>
<evidence type="ECO:0000256" key="1">
    <source>
        <dbReference type="SAM" id="MobiDB-lite"/>
    </source>
</evidence>
<protein>
    <submittedName>
        <fullName evidence="2">Transmembrane protein 56b</fullName>
    </submittedName>
</protein>
<dbReference type="AlphaFoldDB" id="A0A1A8PMA7"/>
<sequence length="98" mass="11049">AEWRCHGGGVFPRAYCCHAVLLAQRFRHLWNSRVRASGRGRPGGLDHLVHRSGHLELHLDVQDRPGLLQGPDWERRAGGEALQQPHGLTSGRLTQMWT</sequence>
<feature type="non-terminal residue" evidence="2">
    <location>
        <position position="1"/>
    </location>
</feature>
<proteinExistence type="predicted"/>
<organism evidence="2">
    <name type="scientific">Nothobranchius pienaari</name>
    <dbReference type="NCBI Taxonomy" id="704102"/>
    <lineage>
        <taxon>Eukaryota</taxon>
        <taxon>Metazoa</taxon>
        <taxon>Chordata</taxon>
        <taxon>Craniata</taxon>
        <taxon>Vertebrata</taxon>
        <taxon>Euteleostomi</taxon>
        <taxon>Actinopterygii</taxon>
        <taxon>Neopterygii</taxon>
        <taxon>Teleostei</taxon>
        <taxon>Neoteleostei</taxon>
        <taxon>Acanthomorphata</taxon>
        <taxon>Ovalentaria</taxon>
        <taxon>Atherinomorphae</taxon>
        <taxon>Cyprinodontiformes</taxon>
        <taxon>Nothobranchiidae</taxon>
        <taxon>Nothobranchius</taxon>
    </lineage>
</organism>
<name>A0A1A8PMA7_9TELE</name>
<keyword evidence="2" id="KW-0812">Transmembrane</keyword>
<dbReference type="EMBL" id="HAEG01008640">
    <property type="protein sequence ID" value="SBR82388.1"/>
    <property type="molecule type" value="Transcribed_RNA"/>
</dbReference>
<accession>A0A1A8PMA7</accession>
<feature type="region of interest" description="Disordered" evidence="1">
    <location>
        <begin position="78"/>
        <end position="98"/>
    </location>
</feature>